<accession>Q988W4</accession>
<feature type="compositionally biased region" description="Basic and acidic residues" evidence="1">
    <location>
        <begin position="38"/>
        <end position="53"/>
    </location>
</feature>
<gene>
    <name evidence="2" type="ordered locus">mlr6566</name>
</gene>
<organism evidence="2 3">
    <name type="scientific">Mesorhizobium japonicum (strain LMG 29417 / CECT 9101 / MAFF 303099)</name>
    <name type="common">Mesorhizobium loti (strain MAFF 303099)</name>
    <dbReference type="NCBI Taxonomy" id="266835"/>
    <lineage>
        <taxon>Bacteria</taxon>
        <taxon>Pseudomonadati</taxon>
        <taxon>Pseudomonadota</taxon>
        <taxon>Alphaproteobacteria</taxon>
        <taxon>Hyphomicrobiales</taxon>
        <taxon>Phyllobacteriaceae</taxon>
        <taxon>Mesorhizobium</taxon>
    </lineage>
</organism>
<dbReference type="KEGG" id="mlo:mlr6566"/>
<dbReference type="eggNOG" id="ENOG5032Z99">
    <property type="taxonomic scope" value="Bacteria"/>
</dbReference>
<dbReference type="AlphaFoldDB" id="Q988W4"/>
<reference evidence="2 3" key="1">
    <citation type="journal article" date="2000" name="DNA Res.">
        <title>Complete genome structure of the nitrogen-fixing symbiotic bacterium Mesorhizobium loti.</title>
        <authorList>
            <person name="Kaneko T."/>
            <person name="Nakamura Y."/>
            <person name="Sato S."/>
            <person name="Asamizu E."/>
            <person name="Kato T."/>
            <person name="Sasamoto S."/>
            <person name="Watanabe A."/>
            <person name="Idesawa K."/>
            <person name="Ishikawa A."/>
            <person name="Kawashima K."/>
            <person name="Kimura T."/>
            <person name="Kishida Y."/>
            <person name="Kiyokawa C."/>
            <person name="Kohara M."/>
            <person name="Matsumoto M."/>
            <person name="Matsuno A."/>
            <person name="Mochizuki Y."/>
            <person name="Nakayama S."/>
            <person name="Nakazaki N."/>
            <person name="Shimpo S."/>
            <person name="Sugimoto M."/>
            <person name="Takeuchi C."/>
            <person name="Yamada M."/>
            <person name="Tabata S."/>
        </authorList>
    </citation>
    <scope>NUCLEOTIDE SEQUENCE [LARGE SCALE GENOMIC DNA]</scope>
    <source>
        <strain evidence="3">LMG 29417 / CECT 9101 / MAFF 303099</strain>
    </source>
</reference>
<evidence type="ECO:0000256" key="1">
    <source>
        <dbReference type="SAM" id="MobiDB-lite"/>
    </source>
</evidence>
<protein>
    <submittedName>
        <fullName evidence="2">Mlr6566 protein</fullName>
    </submittedName>
</protein>
<dbReference type="EMBL" id="BA000012">
    <property type="protein sequence ID" value="BAB52833.1"/>
    <property type="molecule type" value="Genomic_DNA"/>
</dbReference>
<dbReference type="Proteomes" id="UP000000552">
    <property type="component" value="Chromosome"/>
</dbReference>
<evidence type="ECO:0000313" key="3">
    <source>
        <dbReference type="Proteomes" id="UP000000552"/>
    </source>
</evidence>
<dbReference type="HOGENOM" id="CLU_450452_0_0_5"/>
<name>Q988W4_RHILO</name>
<proteinExistence type="predicted"/>
<sequence length="606" mass="67625">MPSHWRISAQTPLPVLHGWRAGAAECCRGMAQIRQYGDQRVRREGASMDKDTMKQTSPKAPPAHQYCCDDADQCCGRNNYFVGKKLTSDSFRLEQRYMNERRRLLNRAVTGWGVVYGFPIQTVGKDVCASEVELGHLKIGEGLGLDKFGRELFQSKSTTLALDNLLVLDGGKLVRADGNDLNARILKLAPSVDACWLLSIHYAEQRLGPVTLRDSCSCERTEWDRICETVVYSLRRVACEECCVHQECALDCGCSTNWPCCNDRDAPSKEFVAKRDALDADRNRLKQQVGDDGGELQKVEFEYDRRMKELVEEELRKAGNEHTRGGCRCLCEHLTDLAIAGECPKLCEVDDCTKADLFHGLGLACLKLEQDNCGKWRIASIYDACGPRRLVKRNDLLFDLINGCDLTRISRVGWWPWHRRPKAIDFDSFALAFGYDGTGEIGDECVTRDFWVEFSRPVRAETLAADCFVMTVITGETEGGWWETFRVPIVGIDTQLVPPAPDDPPGYVRSARIVVAGGWLDDAVYGRHSMFVAGQTRVEIEVRGDFIEDCNAQTVDANARGRSPFPTGNGVPGDSYLSTFLVEQRTLPAPAPRVRASARAAEGATR</sequence>
<feature type="region of interest" description="Disordered" evidence="1">
    <location>
        <begin position="38"/>
        <end position="62"/>
    </location>
</feature>
<evidence type="ECO:0000313" key="2">
    <source>
        <dbReference type="EMBL" id="BAB52833.1"/>
    </source>
</evidence>